<dbReference type="Pfam" id="PF02449">
    <property type="entry name" value="Glyco_hydro_42"/>
    <property type="match status" value="1"/>
</dbReference>
<dbReference type="SUPFAM" id="SSF51445">
    <property type="entry name" value="(Trans)glycosidases"/>
    <property type="match status" value="1"/>
</dbReference>
<dbReference type="AlphaFoldDB" id="A0A5D0HRU8"/>
<evidence type="ECO:0000259" key="3">
    <source>
        <dbReference type="Pfam" id="PF02449"/>
    </source>
</evidence>
<feature type="domain" description="DUF5597" evidence="4">
    <location>
        <begin position="430"/>
        <end position="552"/>
    </location>
</feature>
<dbReference type="InterPro" id="IPR040719">
    <property type="entry name" value="DUF5597"/>
</dbReference>
<dbReference type="RefSeq" id="WP_148542483.1">
    <property type="nucleotide sequence ID" value="NZ_VSDQ01000679.1"/>
</dbReference>
<protein>
    <recommendedName>
        <fullName evidence="7">Beta-galactosidase</fullName>
    </recommendedName>
</protein>
<dbReference type="Gene3D" id="3.20.20.80">
    <property type="entry name" value="Glycosidases"/>
    <property type="match status" value="1"/>
</dbReference>
<evidence type="ECO:0008006" key="7">
    <source>
        <dbReference type="Google" id="ProtNLM"/>
    </source>
</evidence>
<evidence type="ECO:0000259" key="4">
    <source>
        <dbReference type="Pfam" id="PF18120"/>
    </source>
</evidence>
<keyword evidence="2" id="KW-0326">Glycosidase</keyword>
<sequence length="572" mass="65584">MKPLISSPHPIRHFFLFLFVFTSFFNAQTLPYLKKDNNKVQLIVHDKPFLIMGGELSNSISGSIAHMENRENPIPRKKYAMINGSLGNDSSQNMTYKGSVWQQMVDLNVNTVLAAVSWEMIEPEEGKFDFSIVDAMVQGAREKDLKLIPLWFGSWKNGMSSYVPLWVKQDYKRFPRTQIQNEGSIETLSTFSEASLKADAKAFKALMAHIKKIDSAHHTVIMVQVENEVGIHKDSRDRSKRADKAYKSEVPKALMHYLIKNKGRLTPELDKLWKSSNYRTSGTWSEVFGESVWTELTFTSWQYANYMNHVAKEGKSVYNLPMFVNAWLEYGDDAQPGNFPTGGPLPRVMDIWKAAAPDIDFMSPDIYGSNFKEWCDLYTRQGDPLFVPETWWNKPKYVTYMLYAFGNYNTLGVAPFGIDRLEPEEYQPLREMYRAVSFLSPQILEYQGNKNKMQAFLLNKDTPTITLEMDNYMVKASLYKRRGTYRVDDAHGIIIKTDEDKFIIVGSKAVVSFNPKNGKEKAGIGPVNEYIYVNQKWQKGRRLGGDETNRGQGVFLPVEGLGIQDVIVYKYK</sequence>
<keyword evidence="1" id="KW-0378">Hydrolase</keyword>
<reference evidence="5 6" key="1">
    <citation type="submission" date="2019-08" db="EMBL/GenBank/DDBJ databases">
        <title>Seonamhaeicola sediminis sp. nov., isolated from marine sediment.</title>
        <authorList>
            <person name="Cao W.R."/>
        </authorList>
    </citation>
    <scope>NUCLEOTIDE SEQUENCE [LARGE SCALE GENOMIC DNA]</scope>
    <source>
        <strain evidence="5 6">B011</strain>
    </source>
</reference>
<comment type="caution">
    <text evidence="5">The sequence shown here is derived from an EMBL/GenBank/DDBJ whole genome shotgun (WGS) entry which is preliminary data.</text>
</comment>
<gene>
    <name evidence="5" type="ORF">FUA24_11720</name>
</gene>
<accession>A0A5D0HRU8</accession>
<dbReference type="Proteomes" id="UP000323930">
    <property type="component" value="Unassembled WGS sequence"/>
</dbReference>
<evidence type="ECO:0000256" key="2">
    <source>
        <dbReference type="ARBA" id="ARBA00023295"/>
    </source>
</evidence>
<dbReference type="GO" id="GO:0004565">
    <property type="term" value="F:beta-galactosidase activity"/>
    <property type="evidence" value="ECO:0007669"/>
    <property type="project" value="InterPro"/>
</dbReference>
<name>A0A5D0HRU8_9FLAO</name>
<evidence type="ECO:0000313" key="6">
    <source>
        <dbReference type="Proteomes" id="UP000323930"/>
    </source>
</evidence>
<keyword evidence="6" id="KW-1185">Reference proteome</keyword>
<organism evidence="5 6">
    <name type="scientific">Seonamhaeicola marinus</name>
    <dbReference type="NCBI Taxonomy" id="1912246"/>
    <lineage>
        <taxon>Bacteria</taxon>
        <taxon>Pseudomonadati</taxon>
        <taxon>Bacteroidota</taxon>
        <taxon>Flavobacteriia</taxon>
        <taxon>Flavobacteriales</taxon>
        <taxon>Flavobacteriaceae</taxon>
    </lineage>
</organism>
<dbReference type="GO" id="GO:0005975">
    <property type="term" value="P:carbohydrate metabolic process"/>
    <property type="evidence" value="ECO:0007669"/>
    <property type="project" value="InterPro"/>
</dbReference>
<dbReference type="OrthoDB" id="9800974at2"/>
<dbReference type="EMBL" id="VSDQ01000679">
    <property type="protein sequence ID" value="TYA74008.1"/>
    <property type="molecule type" value="Genomic_DNA"/>
</dbReference>
<proteinExistence type="predicted"/>
<evidence type="ECO:0000256" key="1">
    <source>
        <dbReference type="ARBA" id="ARBA00022801"/>
    </source>
</evidence>
<dbReference type="Gene3D" id="2.60.220.20">
    <property type="entry name" value="putative beta-Galactosidase from caulobacter crescentus"/>
    <property type="match status" value="1"/>
</dbReference>
<dbReference type="InterPro" id="IPR017853">
    <property type="entry name" value="GH"/>
</dbReference>
<dbReference type="Pfam" id="PF18120">
    <property type="entry name" value="DUF5597"/>
    <property type="match status" value="1"/>
</dbReference>
<dbReference type="GO" id="GO:0009341">
    <property type="term" value="C:beta-galactosidase complex"/>
    <property type="evidence" value="ECO:0007669"/>
    <property type="project" value="InterPro"/>
</dbReference>
<feature type="domain" description="Glycoside hydrolase family 42 N-terminal" evidence="3">
    <location>
        <begin position="102"/>
        <end position="302"/>
    </location>
</feature>
<dbReference type="InterPro" id="IPR013529">
    <property type="entry name" value="Glyco_hydro_42_N"/>
</dbReference>
<evidence type="ECO:0000313" key="5">
    <source>
        <dbReference type="EMBL" id="TYA74008.1"/>
    </source>
</evidence>